<proteinExistence type="predicted"/>
<comment type="caution">
    <text evidence="1">The sequence shown here is derived from an EMBL/GenBank/DDBJ whole genome shotgun (WGS) entry which is preliminary data.</text>
</comment>
<evidence type="ECO:0000313" key="2">
    <source>
        <dbReference type="Proteomes" id="UP000032142"/>
    </source>
</evidence>
<dbReference type="EMBL" id="JRRC01474727">
    <property type="protein sequence ID" value="KHG07442.1"/>
    <property type="molecule type" value="Genomic_DNA"/>
</dbReference>
<keyword evidence="2" id="KW-1185">Reference proteome</keyword>
<reference evidence="2" key="1">
    <citation type="submission" date="2014-09" db="EMBL/GenBank/DDBJ databases">
        <authorList>
            <person name="Mudge J."/>
            <person name="Ramaraj T."/>
            <person name="Lindquist I.E."/>
            <person name="Bharti A.K."/>
            <person name="Sundararajan A."/>
            <person name="Cameron C.T."/>
            <person name="Woodward J.E."/>
            <person name="May G.D."/>
            <person name="Brubaker C."/>
            <person name="Broadhvest J."/>
            <person name="Wilkins T.A."/>
        </authorList>
    </citation>
    <scope>NUCLEOTIDE SEQUENCE</scope>
    <source>
        <strain evidence="2">cv. AKA8401</strain>
    </source>
</reference>
<organism evidence="1 2">
    <name type="scientific">Gossypium arboreum</name>
    <name type="common">Tree cotton</name>
    <name type="synonym">Gossypium nanking</name>
    <dbReference type="NCBI Taxonomy" id="29729"/>
    <lineage>
        <taxon>Eukaryota</taxon>
        <taxon>Viridiplantae</taxon>
        <taxon>Streptophyta</taxon>
        <taxon>Embryophyta</taxon>
        <taxon>Tracheophyta</taxon>
        <taxon>Spermatophyta</taxon>
        <taxon>Magnoliopsida</taxon>
        <taxon>eudicotyledons</taxon>
        <taxon>Gunneridae</taxon>
        <taxon>Pentapetalae</taxon>
        <taxon>rosids</taxon>
        <taxon>malvids</taxon>
        <taxon>Malvales</taxon>
        <taxon>Malvaceae</taxon>
        <taxon>Malvoideae</taxon>
        <taxon>Gossypium</taxon>
    </lineage>
</organism>
<protein>
    <submittedName>
        <fullName evidence="1">Uncharacterized protein</fullName>
    </submittedName>
</protein>
<dbReference type="Proteomes" id="UP000032142">
    <property type="component" value="Unassembled WGS sequence"/>
</dbReference>
<sequence length="18" mass="2278">MNFLTKMTNLLFELKYRD</sequence>
<gene>
    <name evidence="1" type="ORF">F383_15231</name>
</gene>
<dbReference type="AlphaFoldDB" id="A0A0B0N481"/>
<accession>A0A0B0N481</accession>
<name>A0A0B0N481_GOSAR</name>
<evidence type="ECO:0000313" key="1">
    <source>
        <dbReference type="EMBL" id="KHG07442.1"/>
    </source>
</evidence>